<dbReference type="Pfam" id="PF03283">
    <property type="entry name" value="PAE"/>
    <property type="match status" value="1"/>
</dbReference>
<evidence type="ECO:0000313" key="14">
    <source>
        <dbReference type="EMBL" id="CAH3152663.1"/>
    </source>
</evidence>
<evidence type="ECO:0000256" key="12">
    <source>
        <dbReference type="SAM" id="SignalP"/>
    </source>
</evidence>
<dbReference type="InterPro" id="IPR003439">
    <property type="entry name" value="ABC_transporter-like_ATP-bd"/>
</dbReference>
<feature type="transmembrane region" description="Helical" evidence="11">
    <location>
        <begin position="439"/>
        <end position="462"/>
    </location>
</feature>
<dbReference type="InterPro" id="IPR050352">
    <property type="entry name" value="ABCG_transporters"/>
</dbReference>
<feature type="region of interest" description="Disordered" evidence="10">
    <location>
        <begin position="569"/>
        <end position="590"/>
    </location>
</feature>
<evidence type="ECO:0000256" key="5">
    <source>
        <dbReference type="ARBA" id="ARBA00022692"/>
    </source>
</evidence>
<dbReference type="SUPFAM" id="SSF52540">
    <property type="entry name" value="P-loop containing nucleoside triphosphate hydrolases"/>
    <property type="match status" value="1"/>
</dbReference>
<evidence type="ECO:0000256" key="8">
    <source>
        <dbReference type="ARBA" id="ARBA00022989"/>
    </source>
</evidence>
<feature type="region of interest" description="Disordered" evidence="10">
    <location>
        <begin position="612"/>
        <end position="637"/>
    </location>
</feature>
<dbReference type="PROSITE" id="PS50893">
    <property type="entry name" value="ABC_TRANSPORTER_2"/>
    <property type="match status" value="1"/>
</dbReference>
<feature type="compositionally biased region" description="Basic and acidic residues" evidence="10">
    <location>
        <begin position="621"/>
        <end position="635"/>
    </location>
</feature>
<comment type="similarity">
    <text evidence="2">Belongs to the ABC transporter superfamily. ABCG family. Eye pigment precursor importer (TC 3.A.1.204) subfamily.</text>
</comment>
<evidence type="ECO:0000256" key="6">
    <source>
        <dbReference type="ARBA" id="ARBA00022741"/>
    </source>
</evidence>
<dbReference type="Pfam" id="PF01061">
    <property type="entry name" value="ABC2_membrane"/>
    <property type="match status" value="1"/>
</dbReference>
<feature type="region of interest" description="Disordered" evidence="10">
    <location>
        <begin position="1225"/>
        <end position="1280"/>
    </location>
</feature>
<keyword evidence="5 11" id="KW-0812">Transmembrane</keyword>
<evidence type="ECO:0000256" key="11">
    <source>
        <dbReference type="SAM" id="Phobius"/>
    </source>
</evidence>
<comment type="similarity">
    <text evidence="3">Belongs to the pectinacetylesterase family. Notum subfamily.</text>
</comment>
<keyword evidence="6" id="KW-0547">Nucleotide-binding</keyword>
<sequence length="1344" mass="150687">MAFENIRWFHVFFVVFLASNVDTVTAARELLRNNISEPQAICNDNSRATFYIGAKTSKKWIVFFESGGFCSSFADCNRRYLSKDSTILMTSNKLPDRITGRDLLSASGSENPAFFGYNHVLVPYCSSDLWLGLKTNPNKPFRFVNDSSVDNFSFRGQTIFRSVFMDLLQLHNLKDAEEIILAGSSAGGIGILNHADWVLKYVVETHRLNASLLSLIDSAWFIDFQGSLQGRVNPKFTSFANISSPACLDYSRGHTCCPSAPCMIARGYYPARVPLLLISSMYDIYMFGEVVKTLEAEGKTANEHSADFISAINMYGGAMNESLSSSEEQSLNVSFFTPACFQHIYFATSSLWDENGIFSPSMEVVVGNAKFRNKVRRKTWETTKISKTSMKDFVSTWVRSRDASIKLIDSCIGAQCNPTCPQQLFFIDPAVNWVEVVKIVIIILSLSITVTCFGLKAVFMLYQYHLSKKQRQHLTDTESKEAQKELPPAQPSEIISIACLALSYSVDVNKKKTKNDRGETLTLGPTERPTDYFEFFTDKLAPETKVVQTDQPEDTSPLMMRNDLDNVFEEEESTSLSSESNGEIDSFPSDNLGFESLMSLTPERTDFTKMKLHSTQNGHSHSQDNPRVKVKEAKTRNGQNQKPILKNVSVYFNPGELVAILGPSGSGKTTLLDLLTGRRETGNSQGAVFINGVPRSLGNVHKWFARKIGYVLQLAVPYYEELTVRQNLVFAAHMRLPKSVSNAQKFERVEQILAEIGLTSLADTVVGGSVGQGLSGGQKRRLCVALQMINLPSVLFLDEPTSGLDATSSLELLNLLNVVAETGRLVILTIHQPRVEIFHLFHKIILMYDGQVAYYGEPTSAPTLFLKAYLQSTTEEFRLSEEAPKIDAKNPAGKLQVALFNDKQIFTVFLCLQIYHLERADGCGRSYENVIQTYVRIAALCVIPILVRSAMSYLLVMTSYDLKTFFLLIIISLVLNQTWIAVYMMVICAHPGFASRICPMVSAIGGFAGGFLVPRPQMPAGYNLLFYINPQFYGYSAISKALLQNLRLKCVYESKLNCISTEGNAVLAGFGFDTVNIYEHLAIMLGMTVISLIFSWLFLEVKNMKMKFSKTSSKISRSQVDKILEESIELLNEAGHTANPTRRRSTLGIVTHDDGLHTVKLPDSPISREYQPDPDVVSLMPQTSPVMSRESRWAIVRRRMAERRLSTHLEMQNVQRIVRHSTFIQSKQVQSQMARTRKKTIPLPPRSRHNSDPGANGQKPEPKKKRHQSYHETNDHNPMNLELKMTTWQPAPRPKSVCFPVVEEGDQEMTSRSSSLKSIREHDDAFGSVEEEEDTANIVVDTKF</sequence>
<dbReference type="InterPro" id="IPR027417">
    <property type="entry name" value="P-loop_NTPase"/>
</dbReference>
<evidence type="ECO:0000256" key="7">
    <source>
        <dbReference type="ARBA" id="ARBA00022840"/>
    </source>
</evidence>
<dbReference type="Gene3D" id="3.40.50.300">
    <property type="entry name" value="P-loop containing nucleotide triphosphate hydrolases"/>
    <property type="match status" value="1"/>
</dbReference>
<evidence type="ECO:0000256" key="3">
    <source>
        <dbReference type="ARBA" id="ARBA00010213"/>
    </source>
</evidence>
<feature type="transmembrane region" description="Helical" evidence="11">
    <location>
        <begin position="962"/>
        <end position="986"/>
    </location>
</feature>
<dbReference type="GO" id="GO:0005524">
    <property type="term" value="F:ATP binding"/>
    <property type="evidence" value="ECO:0007669"/>
    <property type="project" value="UniProtKB-KW"/>
</dbReference>
<evidence type="ECO:0000256" key="10">
    <source>
        <dbReference type="SAM" id="MobiDB-lite"/>
    </source>
</evidence>
<evidence type="ECO:0000256" key="1">
    <source>
        <dbReference type="ARBA" id="ARBA00004141"/>
    </source>
</evidence>
<dbReference type="GO" id="GO:0016020">
    <property type="term" value="C:membrane"/>
    <property type="evidence" value="ECO:0007669"/>
    <property type="project" value="UniProtKB-SubCell"/>
</dbReference>
<dbReference type="InterPro" id="IPR017871">
    <property type="entry name" value="ABC_transporter-like_CS"/>
</dbReference>
<name>A0AAU9XPF2_9CNID</name>
<feature type="region of interest" description="Disordered" evidence="10">
    <location>
        <begin position="1161"/>
        <end position="1183"/>
    </location>
</feature>
<dbReference type="PROSITE" id="PS00211">
    <property type="entry name" value="ABC_TRANSPORTER_1"/>
    <property type="match status" value="1"/>
</dbReference>
<dbReference type="InterPro" id="IPR004963">
    <property type="entry name" value="PAE/NOTUM"/>
</dbReference>
<dbReference type="Pfam" id="PF00005">
    <property type="entry name" value="ABC_tran"/>
    <property type="match status" value="1"/>
</dbReference>
<evidence type="ECO:0000256" key="2">
    <source>
        <dbReference type="ARBA" id="ARBA00005814"/>
    </source>
</evidence>
<feature type="transmembrane region" description="Helical" evidence="11">
    <location>
        <begin position="934"/>
        <end position="956"/>
    </location>
</feature>
<dbReference type="EMBL" id="CALNXJ010000051">
    <property type="protein sequence ID" value="CAH3152663.1"/>
    <property type="molecule type" value="Genomic_DNA"/>
</dbReference>
<evidence type="ECO:0000256" key="4">
    <source>
        <dbReference type="ARBA" id="ARBA00022448"/>
    </source>
</evidence>
<keyword evidence="4" id="KW-0813">Transport</keyword>
<feature type="chain" id="PRO_5043829866" description="ABC transporter domain-containing protein" evidence="12">
    <location>
        <begin position="27"/>
        <end position="1344"/>
    </location>
</feature>
<dbReference type="SMART" id="SM00382">
    <property type="entry name" value="AAA"/>
    <property type="match status" value="1"/>
</dbReference>
<dbReference type="PANTHER" id="PTHR48041">
    <property type="entry name" value="ABC TRANSPORTER G FAMILY MEMBER 28"/>
    <property type="match status" value="1"/>
</dbReference>
<evidence type="ECO:0000256" key="9">
    <source>
        <dbReference type="ARBA" id="ARBA00023136"/>
    </source>
</evidence>
<dbReference type="Proteomes" id="UP001159428">
    <property type="component" value="Unassembled WGS sequence"/>
</dbReference>
<evidence type="ECO:0000259" key="13">
    <source>
        <dbReference type="PROSITE" id="PS50893"/>
    </source>
</evidence>
<feature type="domain" description="ABC transporter" evidence="13">
    <location>
        <begin position="628"/>
        <end position="874"/>
    </location>
</feature>
<gene>
    <name evidence="14" type="ORF">PMEA_00026778</name>
</gene>
<dbReference type="GO" id="GO:0140359">
    <property type="term" value="F:ABC-type transporter activity"/>
    <property type="evidence" value="ECO:0007669"/>
    <property type="project" value="InterPro"/>
</dbReference>
<dbReference type="InterPro" id="IPR013525">
    <property type="entry name" value="ABC2_TM"/>
</dbReference>
<keyword evidence="15" id="KW-1185">Reference proteome</keyword>
<keyword evidence="8 11" id="KW-1133">Transmembrane helix</keyword>
<dbReference type="PANTHER" id="PTHR48041:SF139">
    <property type="entry name" value="PROTEIN SCARLET"/>
    <property type="match status" value="1"/>
</dbReference>
<proteinExistence type="inferred from homology"/>
<protein>
    <recommendedName>
        <fullName evidence="13">ABC transporter domain-containing protein</fullName>
    </recommendedName>
</protein>
<keyword evidence="7" id="KW-0067">ATP-binding</keyword>
<feature type="transmembrane region" description="Helical" evidence="11">
    <location>
        <begin position="993"/>
        <end position="1013"/>
    </location>
</feature>
<comment type="subcellular location">
    <subcellularLocation>
        <location evidence="1">Membrane</location>
        <topology evidence="1">Multi-pass membrane protein</topology>
    </subcellularLocation>
</comment>
<feature type="region of interest" description="Disordered" evidence="10">
    <location>
        <begin position="1303"/>
        <end position="1333"/>
    </location>
</feature>
<reference evidence="14 15" key="1">
    <citation type="submission" date="2022-05" db="EMBL/GenBank/DDBJ databases">
        <authorList>
            <consortium name="Genoscope - CEA"/>
            <person name="William W."/>
        </authorList>
    </citation>
    <scope>NUCLEOTIDE SEQUENCE [LARGE SCALE GENOMIC DNA]</scope>
</reference>
<feature type="signal peptide" evidence="12">
    <location>
        <begin position="1"/>
        <end position="26"/>
    </location>
</feature>
<feature type="transmembrane region" description="Helical" evidence="11">
    <location>
        <begin position="1077"/>
        <end position="1099"/>
    </location>
</feature>
<comment type="caution">
    <text evidence="14">The sequence shown here is derived from an EMBL/GenBank/DDBJ whole genome shotgun (WGS) entry which is preliminary data.</text>
</comment>
<keyword evidence="12" id="KW-0732">Signal</keyword>
<accession>A0AAU9XPF2</accession>
<feature type="compositionally biased region" description="Polar residues" evidence="10">
    <location>
        <begin position="1225"/>
        <end position="1234"/>
    </location>
</feature>
<feature type="compositionally biased region" description="Polar residues" evidence="10">
    <location>
        <begin position="1308"/>
        <end position="1317"/>
    </location>
</feature>
<keyword evidence="9 11" id="KW-0472">Membrane</keyword>
<organism evidence="14 15">
    <name type="scientific">Pocillopora meandrina</name>
    <dbReference type="NCBI Taxonomy" id="46732"/>
    <lineage>
        <taxon>Eukaryota</taxon>
        <taxon>Metazoa</taxon>
        <taxon>Cnidaria</taxon>
        <taxon>Anthozoa</taxon>
        <taxon>Hexacorallia</taxon>
        <taxon>Scleractinia</taxon>
        <taxon>Astrocoeniina</taxon>
        <taxon>Pocilloporidae</taxon>
        <taxon>Pocillopora</taxon>
    </lineage>
</organism>
<dbReference type="GO" id="GO:0016887">
    <property type="term" value="F:ATP hydrolysis activity"/>
    <property type="evidence" value="ECO:0007669"/>
    <property type="project" value="InterPro"/>
</dbReference>
<dbReference type="InterPro" id="IPR003593">
    <property type="entry name" value="AAA+_ATPase"/>
</dbReference>
<evidence type="ECO:0000313" key="15">
    <source>
        <dbReference type="Proteomes" id="UP001159428"/>
    </source>
</evidence>